<dbReference type="PROSITE" id="PS00211">
    <property type="entry name" value="ABC_TRANSPORTER_1"/>
    <property type="match status" value="1"/>
</dbReference>
<gene>
    <name evidence="8" type="ORF">HGA15_17585</name>
</gene>
<dbReference type="SMART" id="SM00382">
    <property type="entry name" value="AAA"/>
    <property type="match status" value="1"/>
</dbReference>
<dbReference type="Pfam" id="PF00005">
    <property type="entry name" value="ABC_tran"/>
    <property type="match status" value="1"/>
</dbReference>
<dbReference type="PANTHER" id="PTHR43820">
    <property type="entry name" value="HIGH-AFFINITY BRANCHED-CHAIN AMINO ACID TRANSPORT ATP-BINDING PROTEIN LIVF"/>
    <property type="match status" value="1"/>
</dbReference>
<evidence type="ECO:0000256" key="5">
    <source>
        <dbReference type="ARBA" id="ARBA00022970"/>
    </source>
</evidence>
<dbReference type="InterPro" id="IPR003593">
    <property type="entry name" value="AAA+_ATPase"/>
</dbReference>
<protein>
    <submittedName>
        <fullName evidence="8">ABC transporter ATP-binding protein</fullName>
    </submittedName>
</protein>
<evidence type="ECO:0000256" key="6">
    <source>
        <dbReference type="SAM" id="MobiDB-lite"/>
    </source>
</evidence>
<dbReference type="CDD" id="cd03224">
    <property type="entry name" value="ABC_TM1139_LivF_branched"/>
    <property type="match status" value="1"/>
</dbReference>
<keyword evidence="9" id="KW-1185">Reference proteome</keyword>
<dbReference type="AlphaFoldDB" id="A0A846YG42"/>
<accession>A0A846YG42</accession>
<organism evidence="8 9">
    <name type="scientific">Nocardia flavorosea</name>
    <dbReference type="NCBI Taxonomy" id="53429"/>
    <lineage>
        <taxon>Bacteria</taxon>
        <taxon>Bacillati</taxon>
        <taxon>Actinomycetota</taxon>
        <taxon>Actinomycetes</taxon>
        <taxon>Mycobacteriales</taxon>
        <taxon>Nocardiaceae</taxon>
        <taxon>Nocardia</taxon>
    </lineage>
</organism>
<dbReference type="Gene3D" id="3.40.50.300">
    <property type="entry name" value="P-loop containing nucleotide triphosphate hydrolases"/>
    <property type="match status" value="1"/>
</dbReference>
<sequence length="271" mass="28735">MSSEPLLAVTGLTAGYGAGEVLHGIDFSVTTGEICAVLGPNGAGKTTLLRALSGLVRVRGSVTLAGAEIGGRAPEKIARAGVAHVPEGRGTFAPLTVEENLRLGAYSRGGARFRRGGGSNRCRRGGGDSRGDGSTGHRRTRGGLDTDLRRVYDYFPVLRDKLHEKAGRLSGGQQQMLALGRALMSRPRLLLLDEPSLGLAPMVTRELFRIVHTINSEEHTTVIVVEQNAQLALRTAHRAHVLESGRIVLSGAAADIAADEQVARSYLGYRV</sequence>
<dbReference type="InterPro" id="IPR052156">
    <property type="entry name" value="BCAA_Transport_ATP-bd_LivF"/>
</dbReference>
<reference evidence="8 9" key="1">
    <citation type="submission" date="2020-04" db="EMBL/GenBank/DDBJ databases">
        <title>MicrobeNet Type strains.</title>
        <authorList>
            <person name="Nicholson A.C."/>
        </authorList>
    </citation>
    <scope>NUCLEOTIDE SEQUENCE [LARGE SCALE GENOMIC DNA]</scope>
    <source>
        <strain evidence="8 9">JCM 3332</strain>
    </source>
</reference>
<feature type="region of interest" description="Disordered" evidence="6">
    <location>
        <begin position="114"/>
        <end position="143"/>
    </location>
</feature>
<dbReference type="PROSITE" id="PS50893">
    <property type="entry name" value="ABC_TRANSPORTER_2"/>
    <property type="match status" value="1"/>
</dbReference>
<evidence type="ECO:0000256" key="2">
    <source>
        <dbReference type="ARBA" id="ARBA00022448"/>
    </source>
</evidence>
<name>A0A846YG42_9NOCA</name>
<evidence type="ECO:0000259" key="7">
    <source>
        <dbReference type="PROSITE" id="PS50893"/>
    </source>
</evidence>
<dbReference type="InterPro" id="IPR017871">
    <property type="entry name" value="ABC_transporter-like_CS"/>
</dbReference>
<evidence type="ECO:0000313" key="9">
    <source>
        <dbReference type="Proteomes" id="UP000570678"/>
    </source>
</evidence>
<dbReference type="Proteomes" id="UP000570678">
    <property type="component" value="Unassembled WGS sequence"/>
</dbReference>
<dbReference type="GO" id="GO:0015658">
    <property type="term" value="F:branched-chain amino acid transmembrane transporter activity"/>
    <property type="evidence" value="ECO:0007669"/>
    <property type="project" value="TreeGrafter"/>
</dbReference>
<dbReference type="InterPro" id="IPR027417">
    <property type="entry name" value="P-loop_NTPase"/>
</dbReference>
<dbReference type="RefSeq" id="WP_062978375.1">
    <property type="nucleotide sequence ID" value="NZ_JAAXOT010000008.1"/>
</dbReference>
<dbReference type="SUPFAM" id="SSF52540">
    <property type="entry name" value="P-loop containing nucleoside triphosphate hydrolases"/>
    <property type="match status" value="1"/>
</dbReference>
<dbReference type="GO" id="GO:0005524">
    <property type="term" value="F:ATP binding"/>
    <property type="evidence" value="ECO:0007669"/>
    <property type="project" value="UniProtKB-KW"/>
</dbReference>
<dbReference type="EMBL" id="JAAXOT010000008">
    <property type="protein sequence ID" value="NKY57917.1"/>
    <property type="molecule type" value="Genomic_DNA"/>
</dbReference>
<comment type="similarity">
    <text evidence="1">Belongs to the ABC transporter superfamily.</text>
</comment>
<proteinExistence type="inferred from homology"/>
<dbReference type="GO" id="GO:0015807">
    <property type="term" value="P:L-amino acid transport"/>
    <property type="evidence" value="ECO:0007669"/>
    <property type="project" value="TreeGrafter"/>
</dbReference>
<dbReference type="PANTHER" id="PTHR43820:SF4">
    <property type="entry name" value="HIGH-AFFINITY BRANCHED-CHAIN AMINO ACID TRANSPORT ATP-BINDING PROTEIN LIVF"/>
    <property type="match status" value="1"/>
</dbReference>
<evidence type="ECO:0000256" key="1">
    <source>
        <dbReference type="ARBA" id="ARBA00005417"/>
    </source>
</evidence>
<evidence type="ECO:0000256" key="4">
    <source>
        <dbReference type="ARBA" id="ARBA00022840"/>
    </source>
</evidence>
<evidence type="ECO:0000256" key="3">
    <source>
        <dbReference type="ARBA" id="ARBA00022741"/>
    </source>
</evidence>
<keyword evidence="4 8" id="KW-0067">ATP-binding</keyword>
<evidence type="ECO:0000313" key="8">
    <source>
        <dbReference type="EMBL" id="NKY57917.1"/>
    </source>
</evidence>
<comment type="caution">
    <text evidence="8">The sequence shown here is derived from an EMBL/GenBank/DDBJ whole genome shotgun (WGS) entry which is preliminary data.</text>
</comment>
<keyword evidence="2" id="KW-0813">Transport</keyword>
<dbReference type="GO" id="GO:0016887">
    <property type="term" value="F:ATP hydrolysis activity"/>
    <property type="evidence" value="ECO:0007669"/>
    <property type="project" value="InterPro"/>
</dbReference>
<feature type="domain" description="ABC transporter" evidence="7">
    <location>
        <begin position="7"/>
        <end position="269"/>
    </location>
</feature>
<dbReference type="InterPro" id="IPR003439">
    <property type="entry name" value="ABC_transporter-like_ATP-bd"/>
</dbReference>
<keyword evidence="3" id="KW-0547">Nucleotide-binding</keyword>
<keyword evidence="5" id="KW-0029">Amino-acid transport</keyword>